<keyword evidence="7 8" id="KW-0460">Magnesium</keyword>
<dbReference type="InterPro" id="IPR025198">
    <property type="entry name" value="PPK_N_dom"/>
</dbReference>
<dbReference type="NCBIfam" id="TIGR03705">
    <property type="entry name" value="poly_P_kin"/>
    <property type="match status" value="1"/>
</dbReference>
<dbReference type="PANTHER" id="PTHR30218">
    <property type="entry name" value="POLYPHOSPHATE KINASE"/>
    <property type="match status" value="1"/>
</dbReference>
<keyword evidence="5 8" id="KW-0418">Kinase</keyword>
<dbReference type="HAMAP" id="MF_00347">
    <property type="entry name" value="Polyphosphate_kinase"/>
    <property type="match status" value="1"/>
</dbReference>
<evidence type="ECO:0000259" key="13">
    <source>
        <dbReference type="Pfam" id="PF17941"/>
    </source>
</evidence>
<dbReference type="Proteomes" id="UP000027946">
    <property type="component" value="Unassembled WGS sequence"/>
</dbReference>
<evidence type="ECO:0000256" key="6">
    <source>
        <dbReference type="ARBA" id="ARBA00022840"/>
    </source>
</evidence>
<feature type="binding site" evidence="8">
    <location>
        <position position="587"/>
    </location>
    <ligand>
        <name>ATP</name>
        <dbReference type="ChEBI" id="CHEBI:30616"/>
    </ligand>
</feature>
<keyword evidence="2 8" id="KW-0808">Transferase</keyword>
<dbReference type="Gene3D" id="1.20.58.310">
    <property type="entry name" value="Polyphosphate kinase N-terminal domain"/>
    <property type="match status" value="1"/>
</dbReference>
<dbReference type="FunFam" id="3.30.870.10:FF:000001">
    <property type="entry name" value="Polyphosphate kinase"/>
    <property type="match status" value="1"/>
</dbReference>
<dbReference type="eggNOG" id="COG0855">
    <property type="taxonomic scope" value="Bacteria"/>
</dbReference>
<comment type="cofactor">
    <cofactor evidence="8">
        <name>Mg(2+)</name>
        <dbReference type="ChEBI" id="CHEBI:18420"/>
    </cofactor>
</comment>
<dbReference type="SUPFAM" id="SSF143724">
    <property type="entry name" value="PHP14-like"/>
    <property type="match status" value="1"/>
</dbReference>
<dbReference type="PANTHER" id="PTHR30218:SF0">
    <property type="entry name" value="POLYPHOSPHATE KINASE"/>
    <property type="match status" value="1"/>
</dbReference>
<dbReference type="GO" id="GO:0009358">
    <property type="term" value="C:polyphosphate kinase complex"/>
    <property type="evidence" value="ECO:0007669"/>
    <property type="project" value="InterPro"/>
</dbReference>
<keyword evidence="15" id="KW-1185">Reference proteome</keyword>
<accession>A0A069RLP7</accession>
<feature type="active site" description="Phosphohistidine intermediate" evidence="8">
    <location>
        <position position="431"/>
    </location>
</feature>
<evidence type="ECO:0000256" key="7">
    <source>
        <dbReference type="ARBA" id="ARBA00022842"/>
    </source>
</evidence>
<keyword evidence="1 8" id="KW-0597">Phosphoprotein</keyword>
<dbReference type="Pfam" id="PF13090">
    <property type="entry name" value="PP_kinase_C"/>
    <property type="match status" value="1"/>
</dbReference>
<evidence type="ECO:0000256" key="8">
    <source>
        <dbReference type="HAMAP-Rule" id="MF_00347"/>
    </source>
</evidence>
<dbReference type="Pfam" id="PF13089">
    <property type="entry name" value="PP_kinase_N"/>
    <property type="match status" value="1"/>
</dbReference>
<comment type="caution">
    <text evidence="14">The sequence shown here is derived from an EMBL/GenBank/DDBJ whole genome shotgun (WGS) entry which is preliminary data.</text>
</comment>
<feature type="domain" description="Polyphosphate kinase C-terminal" evidence="13">
    <location>
        <begin position="327"/>
        <end position="492"/>
    </location>
</feature>
<dbReference type="SUPFAM" id="SSF56024">
    <property type="entry name" value="Phospholipase D/nuclease"/>
    <property type="match status" value="2"/>
</dbReference>
<dbReference type="RefSeq" id="WP_038265033.1">
    <property type="nucleotide sequence ID" value="NZ_FSRH01000002.1"/>
</dbReference>
<dbReference type="Gene3D" id="3.30.1840.10">
    <property type="entry name" value="Polyphosphate kinase middle domain"/>
    <property type="match status" value="1"/>
</dbReference>
<dbReference type="Pfam" id="PF17941">
    <property type="entry name" value="PP_kinase_C_1"/>
    <property type="match status" value="1"/>
</dbReference>
<evidence type="ECO:0000259" key="10">
    <source>
        <dbReference type="Pfam" id="PF02503"/>
    </source>
</evidence>
<evidence type="ECO:0000256" key="2">
    <source>
        <dbReference type="ARBA" id="ARBA00022679"/>
    </source>
</evidence>
<dbReference type="InterPro" id="IPR036830">
    <property type="entry name" value="PP_kinase_middle_dom_sf"/>
</dbReference>
<dbReference type="InterPro" id="IPR036832">
    <property type="entry name" value="PPK_N_dom_sf"/>
</dbReference>
<evidence type="ECO:0000256" key="9">
    <source>
        <dbReference type="RuleBase" id="RU003800"/>
    </source>
</evidence>
<feature type="binding site" evidence="8">
    <location>
        <position position="464"/>
    </location>
    <ligand>
        <name>ATP</name>
        <dbReference type="ChEBI" id="CHEBI:30616"/>
    </ligand>
</feature>
<keyword evidence="3 8" id="KW-0479">Metal-binding</keyword>
<feature type="binding site" evidence="8">
    <location>
        <position position="371"/>
    </location>
    <ligand>
        <name>Mg(2+)</name>
        <dbReference type="ChEBI" id="CHEBI:18420"/>
    </ligand>
</feature>
<comment type="function">
    <text evidence="8 9">Catalyzes the reversible transfer of the terminal phosphate of ATP to form a long-chain polyphosphate (polyP).</text>
</comment>
<dbReference type="Pfam" id="PF02503">
    <property type="entry name" value="PP_kinase"/>
    <property type="match status" value="1"/>
</dbReference>
<dbReference type="InterPro" id="IPR024953">
    <property type="entry name" value="PP_kinase_middle"/>
</dbReference>
<dbReference type="AlphaFoldDB" id="A0A069RLP7"/>
<keyword evidence="4 8" id="KW-0547">Nucleotide-binding</keyword>
<dbReference type="EMBL" id="JJMM01000011">
    <property type="protein sequence ID" value="KDR95097.1"/>
    <property type="molecule type" value="Genomic_DNA"/>
</dbReference>
<dbReference type="EC" id="2.7.4.1" evidence="8 9"/>
<dbReference type="NCBIfam" id="NF003921">
    <property type="entry name" value="PRK05443.2-2"/>
    <property type="match status" value="1"/>
</dbReference>
<evidence type="ECO:0000256" key="3">
    <source>
        <dbReference type="ARBA" id="ARBA00022723"/>
    </source>
</evidence>
<evidence type="ECO:0000313" key="14">
    <source>
        <dbReference type="EMBL" id="KDR95097.1"/>
    </source>
</evidence>
<evidence type="ECO:0000313" key="15">
    <source>
        <dbReference type="Proteomes" id="UP000027946"/>
    </source>
</evidence>
<dbReference type="GO" id="GO:0046872">
    <property type="term" value="F:metal ion binding"/>
    <property type="evidence" value="ECO:0007669"/>
    <property type="project" value="UniProtKB-KW"/>
</dbReference>
<dbReference type="CDD" id="cd09168">
    <property type="entry name" value="PLDc_PaPPK1_C2_like"/>
    <property type="match status" value="1"/>
</dbReference>
<evidence type="ECO:0000259" key="12">
    <source>
        <dbReference type="Pfam" id="PF13090"/>
    </source>
</evidence>
<dbReference type="InterPro" id="IPR041108">
    <property type="entry name" value="PP_kinase_C_1"/>
</dbReference>
<feature type="binding site" evidence="8">
    <location>
        <position position="401"/>
    </location>
    <ligand>
        <name>Mg(2+)</name>
        <dbReference type="ChEBI" id="CHEBI:18420"/>
    </ligand>
</feature>
<feature type="domain" description="Polyphosphate kinase middle" evidence="10">
    <location>
        <begin position="124"/>
        <end position="300"/>
    </location>
</feature>
<dbReference type="STRING" id="1121324.CLIT_11c01260"/>
<organism evidence="14 15">
    <name type="scientific">Peptoclostridium litorale DSM 5388</name>
    <dbReference type="NCBI Taxonomy" id="1121324"/>
    <lineage>
        <taxon>Bacteria</taxon>
        <taxon>Bacillati</taxon>
        <taxon>Bacillota</taxon>
        <taxon>Clostridia</taxon>
        <taxon>Peptostreptococcales</taxon>
        <taxon>Peptoclostridiaceae</taxon>
        <taxon>Peptoclostridium</taxon>
    </lineage>
</organism>
<dbReference type="NCBIfam" id="NF003918">
    <property type="entry name" value="PRK05443.1-2"/>
    <property type="match status" value="1"/>
</dbReference>
<dbReference type="GO" id="GO:0006799">
    <property type="term" value="P:polyphosphate biosynthetic process"/>
    <property type="evidence" value="ECO:0007669"/>
    <property type="project" value="UniProtKB-UniRule"/>
</dbReference>
<feature type="binding site" evidence="8">
    <location>
        <position position="559"/>
    </location>
    <ligand>
        <name>ATP</name>
        <dbReference type="ChEBI" id="CHEBI:30616"/>
    </ligand>
</feature>
<dbReference type="PIRSF" id="PIRSF015589">
    <property type="entry name" value="PP_kinase"/>
    <property type="match status" value="1"/>
</dbReference>
<gene>
    <name evidence="8 14" type="primary">ppk</name>
    <name evidence="14" type="ORF">CLIT_11c01260</name>
</gene>
<dbReference type="NCBIfam" id="NF003917">
    <property type="entry name" value="PRK05443.1-1"/>
    <property type="match status" value="1"/>
</dbReference>
<dbReference type="SUPFAM" id="SSF140356">
    <property type="entry name" value="PPK N-terminal domain-like"/>
    <property type="match status" value="1"/>
</dbReference>
<evidence type="ECO:0000256" key="1">
    <source>
        <dbReference type="ARBA" id="ARBA00022553"/>
    </source>
</evidence>
<comment type="PTM">
    <text evidence="8 9">An intermediate of this reaction is the autophosphorylated ppk in which a phosphate is covalently linked to a histidine residue through a N-P bond.</text>
</comment>
<protein>
    <recommendedName>
        <fullName evidence="8 9">Polyphosphate kinase</fullName>
        <ecNumber evidence="8 9">2.7.4.1</ecNumber>
    </recommendedName>
    <alternativeName>
        <fullName evidence="8">ATP-polyphosphate phosphotransferase</fullName>
    </alternativeName>
    <alternativeName>
        <fullName evidence="8">Polyphosphoric acid kinase</fullName>
    </alternativeName>
</protein>
<keyword evidence="6 8" id="KW-0067">ATP-binding</keyword>
<comment type="similarity">
    <text evidence="8 9">Belongs to the polyphosphate kinase 1 (PPK1) family.</text>
</comment>
<feature type="binding site" evidence="8">
    <location>
        <position position="47"/>
    </location>
    <ligand>
        <name>ATP</name>
        <dbReference type="ChEBI" id="CHEBI:30616"/>
    </ligand>
</feature>
<dbReference type="GO" id="GO:0008976">
    <property type="term" value="F:polyphosphate kinase activity"/>
    <property type="evidence" value="ECO:0007669"/>
    <property type="project" value="UniProtKB-UniRule"/>
</dbReference>
<feature type="domain" description="Polyphosphate kinase C-terminal" evidence="12">
    <location>
        <begin position="504"/>
        <end position="669"/>
    </location>
</feature>
<evidence type="ECO:0000256" key="4">
    <source>
        <dbReference type="ARBA" id="ARBA00022741"/>
    </source>
</evidence>
<dbReference type="Gene3D" id="3.30.870.10">
    <property type="entry name" value="Endonuclease Chain A"/>
    <property type="match status" value="2"/>
</dbReference>
<evidence type="ECO:0000259" key="11">
    <source>
        <dbReference type="Pfam" id="PF13089"/>
    </source>
</evidence>
<dbReference type="InterPro" id="IPR003414">
    <property type="entry name" value="PP_kinase"/>
</dbReference>
<reference evidence="14 15" key="1">
    <citation type="submission" date="2014-03" db="EMBL/GenBank/DDBJ databases">
        <title>Genome sequence of Clostridium litorale W6, DSM 5388.</title>
        <authorList>
            <person name="Poehlein A."/>
            <person name="Jagirdar A."/>
            <person name="Khonsari B."/>
            <person name="Chibani C.M."/>
            <person name="Gutierrez Gutierrez D.A."/>
            <person name="Davydova E."/>
            <person name="Alghaithi H.S."/>
            <person name="Nair K.P."/>
            <person name="Dhamotharan K."/>
            <person name="Chandran L."/>
            <person name="G W."/>
            <person name="Daniel R."/>
        </authorList>
    </citation>
    <scope>NUCLEOTIDE SEQUENCE [LARGE SCALE GENOMIC DNA]</scope>
    <source>
        <strain evidence="14 15">W6</strain>
    </source>
</reference>
<dbReference type="CDD" id="cd09165">
    <property type="entry name" value="PLDc_PaPPK1_C1_like"/>
    <property type="match status" value="1"/>
</dbReference>
<evidence type="ECO:0000256" key="5">
    <source>
        <dbReference type="ARBA" id="ARBA00022777"/>
    </source>
</evidence>
<comment type="catalytic activity">
    <reaction evidence="8 9">
        <text>[phosphate](n) + ATP = [phosphate](n+1) + ADP</text>
        <dbReference type="Rhea" id="RHEA:19573"/>
        <dbReference type="Rhea" id="RHEA-COMP:9859"/>
        <dbReference type="Rhea" id="RHEA-COMP:14280"/>
        <dbReference type="ChEBI" id="CHEBI:16838"/>
        <dbReference type="ChEBI" id="CHEBI:30616"/>
        <dbReference type="ChEBI" id="CHEBI:456216"/>
        <dbReference type="EC" id="2.7.4.1"/>
    </reaction>
</comment>
<dbReference type="GO" id="GO:0005524">
    <property type="term" value="F:ATP binding"/>
    <property type="evidence" value="ECO:0007669"/>
    <property type="project" value="UniProtKB-KW"/>
</dbReference>
<sequence>MKDDNYSRYISRELSWLEFNKRVLQEAQDRKNPLIERIKFLSITSSNLDEFFMVRVASIWDQVNVGFKKPDIAGLTPMEQINKISAKVKKLLHAQQNCLLRSVVPTLKKNSIEFLEYEYLSQQERMFIERYYRETIYPVLTPMVVDQSRPFPLLLNKSLNMAVLLEDEKKGSLFGTVQVPSVLPRCIELPDGECKRYIMLEEVIKNHMQYLFEGHNIIHMGCYRITRNGDLSVDEEGAEDLLEAIEESLKQRKWGHVVRLEYEKGLSPVLMDRLKEEMEIPQEGIFEINGPIDLTFMMKFSSQLGREDLEFPPFKPQSLKIFSEYDDIFEVISKKDVLLNHPFESFQPVVELVQKAADDPNVLAIKQTLYRVSGNSPIIHALARAAENGKQVTVLLEIKARFDEENNINWAKKLEQSGCHVIYGLVGLKTHCKLLIVVRREEDGIKRYVHMGTGNYNDVTARFYTDMGMLTANPYFGEDASTLFNMLSGSSQNPDFYKVEVAPGMDRAFLKLINQESENAKEGKEARIIAKMNSLVDKRIIDGLYEASQAGVKIDLIVRGICCLRPGVKCLSENIRVISIVGRFLEHTRAFYFYNDGDERIYLSSADWMPRNLNRRVELLFPIESHENRQKVKQMLSISLGDTLKARIMKSDGTYKKVDRRGKGALSSQEKLYEIAMEENEIPQVLDMKSGLTPILKY</sequence>
<feature type="domain" description="Polyphosphate kinase N-terminal" evidence="11">
    <location>
        <begin position="9"/>
        <end position="114"/>
    </location>
</feature>
<dbReference type="NCBIfam" id="NF003920">
    <property type="entry name" value="PRK05443.2-1"/>
    <property type="match status" value="1"/>
</dbReference>
<name>A0A069RLP7_PEPLI</name>
<proteinExistence type="inferred from homology"/>
<dbReference type="InterPro" id="IPR025200">
    <property type="entry name" value="PPK_C_dom2"/>
</dbReference>
<dbReference type="OrthoDB" id="9761456at2"/>